<evidence type="ECO:0000313" key="5">
    <source>
        <dbReference type="Proteomes" id="UP001152447"/>
    </source>
</evidence>
<dbReference type="InterPro" id="IPR001375">
    <property type="entry name" value="Peptidase_S9_cat"/>
</dbReference>
<gene>
    <name evidence="4" type="primary">tolB_1</name>
    <name evidence="4" type="ORF">PSEHALCIP103_00177</name>
</gene>
<dbReference type="Proteomes" id="UP001152447">
    <property type="component" value="Unassembled WGS sequence"/>
</dbReference>
<dbReference type="PANTHER" id="PTHR11731">
    <property type="entry name" value="PROTEASE FAMILY S9B,C DIPEPTIDYL-PEPTIDASE IV-RELATED"/>
    <property type="match status" value="1"/>
</dbReference>
<proteinExistence type="predicted"/>
<dbReference type="InterPro" id="IPR029058">
    <property type="entry name" value="AB_hydrolase_fold"/>
</dbReference>
<dbReference type="PROSITE" id="PS51257">
    <property type="entry name" value="PROKAR_LIPOPROTEIN"/>
    <property type="match status" value="1"/>
</dbReference>
<dbReference type="Pfam" id="PF00326">
    <property type="entry name" value="Peptidase_S9"/>
    <property type="match status" value="1"/>
</dbReference>
<evidence type="ECO:0000256" key="1">
    <source>
        <dbReference type="SAM" id="SignalP"/>
    </source>
</evidence>
<dbReference type="SUPFAM" id="SSF82171">
    <property type="entry name" value="DPP6 N-terminal domain-like"/>
    <property type="match status" value="1"/>
</dbReference>
<comment type="caution">
    <text evidence="4">The sequence shown here is derived from an EMBL/GenBank/DDBJ whole genome shotgun (WGS) entry which is preliminary data.</text>
</comment>
<dbReference type="SUPFAM" id="SSF53474">
    <property type="entry name" value="alpha/beta-Hydrolases"/>
    <property type="match status" value="1"/>
</dbReference>
<reference evidence="4" key="1">
    <citation type="submission" date="2022-07" db="EMBL/GenBank/DDBJ databases">
        <authorList>
            <person name="Criscuolo A."/>
        </authorList>
    </citation>
    <scope>NUCLEOTIDE SEQUENCE</scope>
    <source>
        <strain evidence="4">CIP103197</strain>
    </source>
</reference>
<dbReference type="RefSeq" id="WP_262975924.1">
    <property type="nucleotide sequence ID" value="NZ_CAMAPB010000001.1"/>
</dbReference>
<feature type="chain" id="PRO_5040912432" evidence="1">
    <location>
        <begin position="30"/>
        <end position="833"/>
    </location>
</feature>
<keyword evidence="1" id="KW-0732">Signal</keyword>
<dbReference type="InterPro" id="IPR011042">
    <property type="entry name" value="6-blade_b-propeller_TolB-like"/>
</dbReference>
<dbReference type="InterPro" id="IPR050278">
    <property type="entry name" value="Serine_Prot_S9B/DPPIV"/>
</dbReference>
<feature type="domain" description="Peptidase S9 prolyl oligopeptidase catalytic" evidence="2">
    <location>
        <begin position="638"/>
        <end position="833"/>
    </location>
</feature>
<name>A0A9W4W0Q6_PSEHA</name>
<feature type="domain" description="Dipeptidylpeptidase IV N-terminal" evidence="3">
    <location>
        <begin position="383"/>
        <end position="542"/>
    </location>
</feature>
<protein>
    <submittedName>
        <fullName evidence="4">Tol-Pal system protein TolB</fullName>
    </submittedName>
</protein>
<keyword evidence="5" id="KW-1185">Reference proteome</keyword>
<dbReference type="AlphaFoldDB" id="A0A9W4W0Q6"/>
<dbReference type="PANTHER" id="PTHR11731:SF193">
    <property type="entry name" value="DIPEPTIDYL PEPTIDASE 9"/>
    <property type="match status" value="1"/>
</dbReference>
<accession>A0A9W4W0Q6</accession>
<sequence length="833" mass="93328">MIFKFSSSKTLVAMAVASSVMLAGCTATATTSNDSAIQTNTKVASVVNTPADMGVSKITLEQAMAHPDWIGRQPQGAFWSADSSTVIYARKQQGSELRDLFTQAVNAQTAEQVALNQLHSVGSSKAVFSNDKSLQAYVFEGNIFIKNVQSGVIKQITQSSATESKPQFLNDGNLAYRQGNIFFKVDLTTGLTREIANLILADKPQGVKEPTTYIAKEQHKLIDYIALQHKNKQDKYARNEQVKTQNSSIANTHYYLGDGNTVDEAQLSPNGDALIVVVQEKSSWRGEGDIMPNYITDDATIEPKKVRRRVADSKEQTSELVYINLADQSQTTLGFNTLPGFDEDVLAEVKKENFAREGKTYKSKKQPRGINVISDWGWNQSPISWNDDGSQVAIMLEAWDNKDRWLATVDFENNKLVSQHRLHDDAWIAYAFNDFGWLNDSNTLYYLSEESGYSQLYKKPLDGKATALTMGKFEVSNLTLTDDNSAIYYKANIEHPGLYEIYRVNLQTGDSEQVTDLNGMTDYTLSPDQSKLLLRHSKITMPTELYVAEAKANTTATRLTNTVSDAFLGKKLTAPKIVAVPSSHTDQPIYAKVYYPADYQEGETGKTRKAVIFNHGAGYLQNSHMGWSGYFREFMFHSLLADEGYVVMDMDYRASKGYGRDWRTAIYRQMGTPETQDLADGVKWMADNANVNTQAVGTYGGSYGGFMTFMALFTAPDLFQSGAALRPVTDWAHYNTGYTANILNHPDVDPIAYERSSPIYYAEGLKKHLLINAPMVDDNVFFQDSVRLVQRLIELEKENFETAIFPVEPHGFVQPSSWLDEYRRIYKLFKETL</sequence>
<dbReference type="EMBL" id="CAMAPB010000001">
    <property type="protein sequence ID" value="CAH9050347.1"/>
    <property type="molecule type" value="Genomic_DNA"/>
</dbReference>
<dbReference type="Pfam" id="PF00930">
    <property type="entry name" value="DPPIV_N"/>
    <property type="match status" value="1"/>
</dbReference>
<dbReference type="Gene3D" id="2.140.10.30">
    <property type="entry name" value="Dipeptidylpeptidase IV, N-terminal domain"/>
    <property type="match status" value="1"/>
</dbReference>
<dbReference type="GO" id="GO:0008236">
    <property type="term" value="F:serine-type peptidase activity"/>
    <property type="evidence" value="ECO:0007669"/>
    <property type="project" value="InterPro"/>
</dbReference>
<dbReference type="Gene3D" id="2.120.10.30">
    <property type="entry name" value="TolB, C-terminal domain"/>
    <property type="match status" value="1"/>
</dbReference>
<evidence type="ECO:0000313" key="4">
    <source>
        <dbReference type="EMBL" id="CAH9050347.1"/>
    </source>
</evidence>
<evidence type="ECO:0000259" key="3">
    <source>
        <dbReference type="Pfam" id="PF00930"/>
    </source>
</evidence>
<evidence type="ECO:0000259" key="2">
    <source>
        <dbReference type="Pfam" id="PF00326"/>
    </source>
</evidence>
<dbReference type="GO" id="GO:0008239">
    <property type="term" value="F:dipeptidyl-peptidase activity"/>
    <property type="evidence" value="ECO:0007669"/>
    <property type="project" value="TreeGrafter"/>
</dbReference>
<organism evidence="4 5">
    <name type="scientific">Pseudoalteromonas haloplanktis</name>
    <name type="common">Alteromonas haloplanktis</name>
    <dbReference type="NCBI Taxonomy" id="228"/>
    <lineage>
        <taxon>Bacteria</taxon>
        <taxon>Pseudomonadati</taxon>
        <taxon>Pseudomonadota</taxon>
        <taxon>Gammaproteobacteria</taxon>
        <taxon>Alteromonadales</taxon>
        <taxon>Pseudoalteromonadaceae</taxon>
        <taxon>Pseudoalteromonas</taxon>
    </lineage>
</organism>
<feature type="signal peptide" evidence="1">
    <location>
        <begin position="1"/>
        <end position="29"/>
    </location>
</feature>
<dbReference type="Gene3D" id="3.40.50.1820">
    <property type="entry name" value="alpha/beta hydrolase"/>
    <property type="match status" value="1"/>
</dbReference>
<dbReference type="GO" id="GO:0006508">
    <property type="term" value="P:proteolysis"/>
    <property type="evidence" value="ECO:0007669"/>
    <property type="project" value="InterPro"/>
</dbReference>
<dbReference type="InterPro" id="IPR002469">
    <property type="entry name" value="Peptidase_S9B_N"/>
</dbReference>